<proteinExistence type="predicted"/>
<comment type="caution">
    <text evidence="1">The sequence shown here is derived from an EMBL/GenBank/DDBJ whole genome shotgun (WGS) entry which is preliminary data.</text>
</comment>
<gene>
    <name evidence="1" type="ORF">PsorP6_001194</name>
</gene>
<evidence type="ECO:0000313" key="2">
    <source>
        <dbReference type="Proteomes" id="UP001163321"/>
    </source>
</evidence>
<name>A0ACC0WVZ9_9STRA</name>
<sequence>MTQGPAPSSSRPEPNPSMESADPETVTEAPPSPPPVVNPEASTPRPNPQSVTPPSSSSNSNADGALGPPSLAANSSLTNSTRKSNVTRGSGTSDKNEALVPPVATPEPHTVAPTPAPPPSSPPPVPRDPTTANVKPTESAESGSSLSPSGSSDSLSPAQVPNSKKTPSPSSHETPFSPPPVTVAPQMESATKAATSADLNASSALNNASSSSELETVTLASSASSASDISEPKGSPPPVTIPPTTTAAPPPKAPTNSSLATSPSNSETNASFKLLDSSKSDADLADSASSGLPTSADDIKPSPAPVTRPPTMTTDHAEALDGSEDVSQTTEQISPMAPSPPSSKTVSMPPSKALPESMGTVKAANISEIDNSVAEAVRKQVDGSDVIATNTLKNDDMIMLSETHSKITYIDGSKVTTFKKYNRGNVDLEMLDNGSESYNRIIVGGGNRSNLPPGASISLSSMSRKIQNALLYASYAFAIVSTMLLMLFHLLALQHPPWLGGSSDSFGQGESNCRGTMDWLTPNAWDLVVVVGYIQHINSISMLELTKAPQIVLDFSDSFSFVNLHLSSATTTTVAEASRRLQLVILTGIVAFSDRIGIDEDRILISSVWFFLAVVATLVVLFALAAAFACYYHQVSADSRAAFLTTLRSSFAMCVLGLGVALWVLCVFPLVTMSSYELTMELRYRVGLGLAVALFCLWVVVGGGLSYAFMSVRAIPMKDAFHFKHFALWGSLYADSKMAFRYFFVVTVCVQILLGLLTGAVSAVPMQLVSLMVTHLLFVVATVIIRPFAARWVLGMVVSLRVVAITNMLCSFAFLTSSEMSVHWRGIVAQAFVILNAIVVFVLFARCIAMFVLALKRWSGFTRRESIIYSHHNPKSAQGLDHSRNQTPIFLTYDSRAHRRLRDGGRFIASGTGFAPDFSSSRASHCSDHSMSTPAYTSRPSSGQQSTPAYYSDPRVRGRTSHSYQ</sequence>
<dbReference type="Proteomes" id="UP001163321">
    <property type="component" value="Chromosome 1"/>
</dbReference>
<accession>A0ACC0WVZ9</accession>
<organism evidence="1 2">
    <name type="scientific">Peronosclerospora sorghi</name>
    <dbReference type="NCBI Taxonomy" id="230839"/>
    <lineage>
        <taxon>Eukaryota</taxon>
        <taxon>Sar</taxon>
        <taxon>Stramenopiles</taxon>
        <taxon>Oomycota</taxon>
        <taxon>Peronosporomycetes</taxon>
        <taxon>Peronosporales</taxon>
        <taxon>Peronosporaceae</taxon>
        <taxon>Peronosclerospora</taxon>
    </lineage>
</organism>
<protein>
    <submittedName>
        <fullName evidence="1">Uncharacterized protein</fullName>
    </submittedName>
</protein>
<dbReference type="EMBL" id="CM047580">
    <property type="protein sequence ID" value="KAI9922942.1"/>
    <property type="molecule type" value="Genomic_DNA"/>
</dbReference>
<keyword evidence="2" id="KW-1185">Reference proteome</keyword>
<reference evidence="1 2" key="1">
    <citation type="journal article" date="2022" name="bioRxiv">
        <title>The genome of the oomycete Peronosclerospora sorghi, a cosmopolitan pathogen of maize and sorghum, is inflated with dispersed pseudogenes.</title>
        <authorList>
            <person name="Fletcher K."/>
            <person name="Martin F."/>
            <person name="Isakeit T."/>
            <person name="Cavanaugh K."/>
            <person name="Magill C."/>
            <person name="Michelmore R."/>
        </authorList>
    </citation>
    <scope>NUCLEOTIDE SEQUENCE [LARGE SCALE GENOMIC DNA]</scope>
    <source>
        <strain evidence="1">P6</strain>
    </source>
</reference>
<evidence type="ECO:0000313" key="1">
    <source>
        <dbReference type="EMBL" id="KAI9922942.1"/>
    </source>
</evidence>